<accession>A0ABU6GP77</accession>
<keyword evidence="3" id="KW-1185">Reference proteome</keyword>
<evidence type="ECO:0000256" key="1">
    <source>
        <dbReference type="SAM" id="Phobius"/>
    </source>
</evidence>
<keyword evidence="1" id="KW-0812">Transmembrane</keyword>
<evidence type="ECO:0000313" key="3">
    <source>
        <dbReference type="Proteomes" id="UP001344632"/>
    </source>
</evidence>
<name>A0ABU6GP77_9BACL</name>
<keyword evidence="1" id="KW-0472">Membrane</keyword>
<dbReference type="Proteomes" id="UP001344632">
    <property type="component" value="Unassembled WGS sequence"/>
</dbReference>
<evidence type="ECO:0000313" key="2">
    <source>
        <dbReference type="EMBL" id="MEC0239947.1"/>
    </source>
</evidence>
<dbReference type="RefSeq" id="WP_326087262.1">
    <property type="nucleotide sequence ID" value="NZ_JARLKZ010000005.1"/>
</dbReference>
<sequence>MFMVRTANELSHLYTHWFITFIAVAQLIPVLYWIVDGIRSFQNKAKARSKNM</sequence>
<comment type="caution">
    <text evidence="2">The sequence shown here is derived from an EMBL/GenBank/DDBJ whole genome shotgun (WGS) entry which is preliminary data.</text>
</comment>
<keyword evidence="1" id="KW-1133">Transmembrane helix</keyword>
<reference evidence="2 3" key="1">
    <citation type="submission" date="2023-03" db="EMBL/GenBank/DDBJ databases">
        <title>Bacillus Genome Sequencing.</title>
        <authorList>
            <person name="Dunlap C."/>
        </authorList>
    </citation>
    <scope>NUCLEOTIDE SEQUENCE [LARGE SCALE GENOMIC DNA]</scope>
    <source>
        <strain evidence="2 3">BD-525</strain>
    </source>
</reference>
<protein>
    <submittedName>
        <fullName evidence="2">Uncharacterized protein</fullName>
    </submittedName>
</protein>
<gene>
    <name evidence="2" type="ORF">P4H66_08820</name>
</gene>
<proteinExistence type="predicted"/>
<dbReference type="EMBL" id="JARLKZ010000005">
    <property type="protein sequence ID" value="MEC0239947.1"/>
    <property type="molecule type" value="Genomic_DNA"/>
</dbReference>
<organism evidence="2 3">
    <name type="scientific">Paenibacillus dokdonensis</name>
    <dbReference type="NCBI Taxonomy" id="2567944"/>
    <lineage>
        <taxon>Bacteria</taxon>
        <taxon>Bacillati</taxon>
        <taxon>Bacillota</taxon>
        <taxon>Bacilli</taxon>
        <taxon>Bacillales</taxon>
        <taxon>Paenibacillaceae</taxon>
        <taxon>Paenibacillus</taxon>
    </lineage>
</organism>
<feature type="transmembrane region" description="Helical" evidence="1">
    <location>
        <begin position="14"/>
        <end position="35"/>
    </location>
</feature>